<dbReference type="Proteomes" id="UP000275267">
    <property type="component" value="Unassembled WGS sequence"/>
</dbReference>
<accession>A0A3L6S8K9</accession>
<keyword evidence="4" id="KW-1185">Reference proteome</keyword>
<dbReference type="PANTHER" id="PTHR35986">
    <property type="entry name" value="EXPRESSED PROTEIN"/>
    <property type="match status" value="1"/>
</dbReference>
<keyword evidence="2" id="KW-0472">Membrane</keyword>
<feature type="transmembrane region" description="Helical" evidence="2">
    <location>
        <begin position="51"/>
        <end position="69"/>
    </location>
</feature>
<dbReference type="STRING" id="4540.A0A3L6S8K9"/>
<gene>
    <name evidence="3" type="ORF">C2845_PM02G13500</name>
</gene>
<comment type="caution">
    <text evidence="3">The sequence shown here is derived from an EMBL/GenBank/DDBJ whole genome shotgun (WGS) entry which is preliminary data.</text>
</comment>
<feature type="region of interest" description="Disordered" evidence="1">
    <location>
        <begin position="164"/>
        <end position="241"/>
    </location>
</feature>
<evidence type="ECO:0000256" key="2">
    <source>
        <dbReference type="SAM" id="Phobius"/>
    </source>
</evidence>
<reference evidence="4" key="1">
    <citation type="journal article" date="2019" name="Nat. Commun.">
        <title>The genome of broomcorn millet.</title>
        <authorList>
            <person name="Zou C."/>
            <person name="Miki D."/>
            <person name="Li D."/>
            <person name="Tang Q."/>
            <person name="Xiao L."/>
            <person name="Rajput S."/>
            <person name="Deng P."/>
            <person name="Jia W."/>
            <person name="Huang R."/>
            <person name="Zhang M."/>
            <person name="Sun Y."/>
            <person name="Hu J."/>
            <person name="Fu X."/>
            <person name="Schnable P.S."/>
            <person name="Li F."/>
            <person name="Zhang H."/>
            <person name="Feng B."/>
            <person name="Zhu X."/>
            <person name="Liu R."/>
            <person name="Schnable J.C."/>
            <person name="Zhu J.-K."/>
            <person name="Zhang H."/>
        </authorList>
    </citation>
    <scope>NUCLEOTIDE SEQUENCE [LARGE SCALE GENOMIC DNA]</scope>
</reference>
<protein>
    <submittedName>
        <fullName evidence="3">Uncharacterized protein</fullName>
    </submittedName>
</protein>
<feature type="compositionally biased region" description="Basic residues" evidence="1">
    <location>
        <begin position="222"/>
        <end position="232"/>
    </location>
</feature>
<evidence type="ECO:0000313" key="4">
    <source>
        <dbReference type="Proteomes" id="UP000275267"/>
    </source>
</evidence>
<sequence>MMGLLRYMKDLYIGPPRGKGVIQDLEYAMRTKGGLTLEEDKKLRILNSVPSAAFVLFSGFGSFVGWFAGTKLLKLPPSSRFARFCSATALLEAEEGRMKMELANIILTKHSDDEYLVEAVKRHFFAEHLFDDLHQDQPFFRWHPRRSYTDSAFVERMKEIEATNSDDEARTVSGGTTADNGPSGDLMEDPFACILGSPGHVESNNPPGNISTVLKRSELRARRSRHRHHHRRHADDKFAAL</sequence>
<keyword evidence="2" id="KW-1133">Transmembrane helix</keyword>
<dbReference type="OrthoDB" id="1899410at2759"/>
<dbReference type="AlphaFoldDB" id="A0A3L6S8K9"/>
<organism evidence="3 4">
    <name type="scientific">Panicum miliaceum</name>
    <name type="common">Proso millet</name>
    <name type="synonym">Broomcorn millet</name>
    <dbReference type="NCBI Taxonomy" id="4540"/>
    <lineage>
        <taxon>Eukaryota</taxon>
        <taxon>Viridiplantae</taxon>
        <taxon>Streptophyta</taxon>
        <taxon>Embryophyta</taxon>
        <taxon>Tracheophyta</taxon>
        <taxon>Spermatophyta</taxon>
        <taxon>Magnoliopsida</taxon>
        <taxon>Liliopsida</taxon>
        <taxon>Poales</taxon>
        <taxon>Poaceae</taxon>
        <taxon>PACMAD clade</taxon>
        <taxon>Panicoideae</taxon>
        <taxon>Panicodae</taxon>
        <taxon>Paniceae</taxon>
        <taxon>Panicinae</taxon>
        <taxon>Panicum</taxon>
        <taxon>Panicum sect. Panicum</taxon>
    </lineage>
</organism>
<evidence type="ECO:0000313" key="3">
    <source>
        <dbReference type="EMBL" id="RLN16296.1"/>
    </source>
</evidence>
<name>A0A3L6S8K9_PANMI</name>
<proteinExistence type="predicted"/>
<dbReference type="EMBL" id="PQIB02000005">
    <property type="protein sequence ID" value="RLN16296.1"/>
    <property type="molecule type" value="Genomic_DNA"/>
</dbReference>
<dbReference type="PANTHER" id="PTHR35986:SF1">
    <property type="entry name" value="OS10G0430800 PROTEIN"/>
    <property type="match status" value="1"/>
</dbReference>
<keyword evidence="2" id="KW-0812">Transmembrane</keyword>
<evidence type="ECO:0000256" key="1">
    <source>
        <dbReference type="SAM" id="MobiDB-lite"/>
    </source>
</evidence>
<feature type="compositionally biased region" description="Polar residues" evidence="1">
    <location>
        <begin position="202"/>
        <end position="214"/>
    </location>
</feature>